<feature type="compositionally biased region" description="Polar residues" evidence="1">
    <location>
        <begin position="266"/>
        <end position="280"/>
    </location>
</feature>
<organism evidence="2 3">
    <name type="scientific">Populus tomentosa</name>
    <name type="common">Chinese white poplar</name>
    <dbReference type="NCBI Taxonomy" id="118781"/>
    <lineage>
        <taxon>Eukaryota</taxon>
        <taxon>Viridiplantae</taxon>
        <taxon>Streptophyta</taxon>
        <taxon>Embryophyta</taxon>
        <taxon>Tracheophyta</taxon>
        <taxon>Spermatophyta</taxon>
        <taxon>Magnoliopsida</taxon>
        <taxon>eudicotyledons</taxon>
        <taxon>Gunneridae</taxon>
        <taxon>Pentapetalae</taxon>
        <taxon>rosids</taxon>
        <taxon>fabids</taxon>
        <taxon>Malpighiales</taxon>
        <taxon>Salicaceae</taxon>
        <taxon>Saliceae</taxon>
        <taxon>Populus</taxon>
    </lineage>
</organism>
<proteinExistence type="predicted"/>
<dbReference type="OrthoDB" id="847788at2759"/>
<evidence type="ECO:0000256" key="1">
    <source>
        <dbReference type="SAM" id="MobiDB-lite"/>
    </source>
</evidence>
<feature type="compositionally biased region" description="Acidic residues" evidence="1">
    <location>
        <begin position="182"/>
        <end position="191"/>
    </location>
</feature>
<keyword evidence="3" id="KW-1185">Reference proteome</keyword>
<sequence>MKEGTSQATFPSLQYPLFKTIFESHFIVGKPTTMASNAFQRGKMKEENPNTCRDIIASNDPPNSQLCNVSCSTMPEQRLESEYLSCWPGQCGEEAMIALLITLMITPGSRRKGLLSLKAFFQRSLASSSLVYLARRNHQRLPLRSTKMRDGYKSDLALADDGLYDGDQPFGVAPKSSLPLLEIEEEEEGGEEHEKPTMERRDNKPSRAADMYLKVSFPLLGFFTKYTSLNFFRGKTNTDHTVLRRQGTSHDLHSGAGMSDTPAGRQESSSNLLRNPSRVLSTDQKLRMASFLGNTTRSQNGGKPVQIGRKAEKNVVRSYARRGF</sequence>
<dbReference type="EMBL" id="JAAWWB010000026">
    <property type="protein sequence ID" value="KAG6750422.1"/>
    <property type="molecule type" value="Genomic_DNA"/>
</dbReference>
<reference evidence="2" key="1">
    <citation type="journal article" date="2020" name="bioRxiv">
        <title>Hybrid origin of Populus tomentosa Carr. identified through genome sequencing and phylogenomic analysis.</title>
        <authorList>
            <person name="An X."/>
            <person name="Gao K."/>
            <person name="Chen Z."/>
            <person name="Li J."/>
            <person name="Yang X."/>
            <person name="Yang X."/>
            <person name="Zhou J."/>
            <person name="Guo T."/>
            <person name="Zhao T."/>
            <person name="Huang S."/>
            <person name="Miao D."/>
            <person name="Khan W.U."/>
            <person name="Rao P."/>
            <person name="Ye M."/>
            <person name="Lei B."/>
            <person name="Liao W."/>
            <person name="Wang J."/>
            <person name="Ji L."/>
            <person name="Li Y."/>
            <person name="Guo B."/>
            <person name="Mustafa N.S."/>
            <person name="Li S."/>
            <person name="Yun Q."/>
            <person name="Keller S.R."/>
            <person name="Mao J."/>
            <person name="Zhang R."/>
            <person name="Strauss S.H."/>
        </authorList>
    </citation>
    <scope>NUCLEOTIDE SEQUENCE</scope>
    <source>
        <strain evidence="2">GM15</strain>
        <tissue evidence="2">Leaf</tissue>
    </source>
</reference>
<dbReference type="Proteomes" id="UP000886885">
    <property type="component" value="Chromosome 13D"/>
</dbReference>
<protein>
    <submittedName>
        <fullName evidence="2">Uncharacterized protein</fullName>
    </submittedName>
</protein>
<evidence type="ECO:0000313" key="2">
    <source>
        <dbReference type="EMBL" id="KAG6750422.1"/>
    </source>
</evidence>
<dbReference type="AlphaFoldDB" id="A0A8X7YK39"/>
<feature type="region of interest" description="Disordered" evidence="1">
    <location>
        <begin position="244"/>
        <end position="280"/>
    </location>
</feature>
<name>A0A8X7YK39_POPTO</name>
<comment type="caution">
    <text evidence="2">The sequence shown here is derived from an EMBL/GenBank/DDBJ whole genome shotgun (WGS) entry which is preliminary data.</text>
</comment>
<gene>
    <name evidence="2" type="ORF">POTOM_044915</name>
</gene>
<feature type="compositionally biased region" description="Basic and acidic residues" evidence="1">
    <location>
        <begin position="244"/>
        <end position="253"/>
    </location>
</feature>
<feature type="compositionally biased region" description="Basic and acidic residues" evidence="1">
    <location>
        <begin position="192"/>
        <end position="205"/>
    </location>
</feature>
<evidence type="ECO:0000313" key="3">
    <source>
        <dbReference type="Proteomes" id="UP000886885"/>
    </source>
</evidence>
<accession>A0A8X7YK39</accession>
<feature type="region of interest" description="Disordered" evidence="1">
    <location>
        <begin position="175"/>
        <end position="205"/>
    </location>
</feature>